<gene>
    <name evidence="1" type="ORF">THASP1DRAFT_33656</name>
</gene>
<protein>
    <submittedName>
        <fullName evidence="1">Alpha/Beta hydrolase protein</fullName>
    </submittedName>
</protein>
<keyword evidence="1" id="KW-0378">Hydrolase</keyword>
<dbReference type="EMBL" id="KZ993624">
    <property type="protein sequence ID" value="RKP04563.1"/>
    <property type="molecule type" value="Genomic_DNA"/>
</dbReference>
<dbReference type="Gene3D" id="3.40.50.1820">
    <property type="entry name" value="alpha/beta hydrolase"/>
    <property type="match status" value="1"/>
</dbReference>
<dbReference type="PANTHER" id="PTHR47381:SF3">
    <property type="entry name" value="ALPHA_BETA-HYDROLASES SUPERFAMILY PROTEIN"/>
    <property type="match status" value="1"/>
</dbReference>
<organism evidence="1 2">
    <name type="scientific">Thamnocephalis sphaerospora</name>
    <dbReference type="NCBI Taxonomy" id="78915"/>
    <lineage>
        <taxon>Eukaryota</taxon>
        <taxon>Fungi</taxon>
        <taxon>Fungi incertae sedis</taxon>
        <taxon>Zoopagomycota</taxon>
        <taxon>Zoopagomycotina</taxon>
        <taxon>Zoopagomycetes</taxon>
        <taxon>Zoopagales</taxon>
        <taxon>Sigmoideomycetaceae</taxon>
        <taxon>Thamnocephalis</taxon>
    </lineage>
</organism>
<dbReference type="PANTHER" id="PTHR47381">
    <property type="entry name" value="ALPHA/BETA-HYDROLASES SUPERFAMILY PROTEIN"/>
    <property type="match status" value="1"/>
</dbReference>
<dbReference type="Proteomes" id="UP000271241">
    <property type="component" value="Unassembled WGS sequence"/>
</dbReference>
<dbReference type="AlphaFoldDB" id="A0A4P9XG15"/>
<accession>A0A4P9XG15</accession>
<evidence type="ECO:0000313" key="2">
    <source>
        <dbReference type="Proteomes" id="UP000271241"/>
    </source>
</evidence>
<sequence>MSAPLPHKDSLSDGACTTLYLAGLQLDVYGPPAVLNEFPRKAAPVGTPTNATVEARKVDVLVMLHGRERDRASLRGVCQQLTAAGTNLVAEASGCIVPLLVLAFDLPNHGERTLDAQRNLSWGQGNPNHGVDMWGCIVRALGDLRAVMDLFPAVAPVQVRRWAVGGISLGGHITSIALAEDPRIQMGMVLIGCGHLHQRLADLAAVHRVPAEKMAVVLADARRRDATLNADCVAGLAAAPGASAAHALEDRWVLVLHGAKDNSVTLASNTPFINALRERMRETLDSDHCAAFPDSVAAGGSGVSPVRAVCNAAVVEQDAGATAAAAHLNVAARDAEANAHRPGHLRVNVYPGVGHVVNRDMRDAMVRWLREWMRAAPADSELAGKL</sequence>
<reference evidence="2" key="1">
    <citation type="journal article" date="2018" name="Nat. Microbiol.">
        <title>Leveraging single-cell genomics to expand the fungal tree of life.</title>
        <authorList>
            <person name="Ahrendt S.R."/>
            <person name="Quandt C.A."/>
            <person name="Ciobanu D."/>
            <person name="Clum A."/>
            <person name="Salamov A."/>
            <person name="Andreopoulos B."/>
            <person name="Cheng J.F."/>
            <person name="Woyke T."/>
            <person name="Pelin A."/>
            <person name="Henrissat B."/>
            <person name="Reynolds N.K."/>
            <person name="Benny G.L."/>
            <person name="Smith M.E."/>
            <person name="James T.Y."/>
            <person name="Grigoriev I.V."/>
        </authorList>
    </citation>
    <scope>NUCLEOTIDE SEQUENCE [LARGE SCALE GENOMIC DNA]</scope>
    <source>
        <strain evidence="2">RSA 1356</strain>
    </source>
</reference>
<dbReference type="InterPro" id="IPR029058">
    <property type="entry name" value="AB_hydrolase_fold"/>
</dbReference>
<dbReference type="OrthoDB" id="2152248at2759"/>
<dbReference type="SUPFAM" id="SSF53474">
    <property type="entry name" value="alpha/beta-Hydrolases"/>
    <property type="match status" value="1"/>
</dbReference>
<name>A0A4P9XG15_9FUNG</name>
<dbReference type="STRING" id="78915.A0A4P9XG15"/>
<keyword evidence="2" id="KW-1185">Reference proteome</keyword>
<dbReference type="GO" id="GO:0016787">
    <property type="term" value="F:hydrolase activity"/>
    <property type="evidence" value="ECO:0007669"/>
    <property type="project" value="UniProtKB-KW"/>
</dbReference>
<evidence type="ECO:0000313" key="1">
    <source>
        <dbReference type="EMBL" id="RKP04563.1"/>
    </source>
</evidence>
<proteinExistence type="predicted"/>